<keyword evidence="1" id="KW-0472">Membrane</keyword>
<dbReference type="EMBL" id="FOMG01000004">
    <property type="protein sequence ID" value="SFC50963.1"/>
    <property type="molecule type" value="Genomic_DNA"/>
</dbReference>
<evidence type="ECO:0000256" key="1">
    <source>
        <dbReference type="SAM" id="Phobius"/>
    </source>
</evidence>
<keyword evidence="1" id="KW-1133">Transmembrane helix</keyword>
<organism evidence="2 3">
    <name type="scientific">Clostridium uliginosum</name>
    <dbReference type="NCBI Taxonomy" id="119641"/>
    <lineage>
        <taxon>Bacteria</taxon>
        <taxon>Bacillati</taxon>
        <taxon>Bacillota</taxon>
        <taxon>Clostridia</taxon>
        <taxon>Eubacteriales</taxon>
        <taxon>Clostridiaceae</taxon>
        <taxon>Clostridium</taxon>
    </lineage>
</organism>
<evidence type="ECO:0000313" key="2">
    <source>
        <dbReference type="EMBL" id="SFC50963.1"/>
    </source>
</evidence>
<gene>
    <name evidence="2" type="ORF">SAMN05421842_104134</name>
</gene>
<evidence type="ECO:0000313" key="3">
    <source>
        <dbReference type="Proteomes" id="UP000199263"/>
    </source>
</evidence>
<dbReference type="OrthoDB" id="2740230at2"/>
<feature type="transmembrane region" description="Helical" evidence="1">
    <location>
        <begin position="41"/>
        <end position="58"/>
    </location>
</feature>
<dbReference type="RefSeq" id="WP_090089199.1">
    <property type="nucleotide sequence ID" value="NZ_FOMG01000004.1"/>
</dbReference>
<feature type="transmembrane region" description="Helical" evidence="1">
    <location>
        <begin position="12"/>
        <end position="29"/>
    </location>
</feature>
<proteinExistence type="predicted"/>
<dbReference type="AlphaFoldDB" id="A0A1I1JYY0"/>
<keyword evidence="1" id="KW-0812">Transmembrane</keyword>
<dbReference type="Proteomes" id="UP000199263">
    <property type="component" value="Unassembled WGS sequence"/>
</dbReference>
<sequence length="125" mass="13354">MNISKLSLGQKLILIGGIISIVSLFLPWVDAGILSVNGFQQQGYIVLLAFIYPVIIILNNKVLNIKGGIASLAVGIIFMFSLIKSKNTNVFGTSVNLSASGMYIMIVGLIVSIVGIIIDNKKTTN</sequence>
<keyword evidence="3" id="KW-1185">Reference proteome</keyword>
<accession>A0A1I1JYY0</accession>
<feature type="transmembrane region" description="Helical" evidence="1">
    <location>
        <begin position="65"/>
        <end position="83"/>
    </location>
</feature>
<protein>
    <submittedName>
        <fullName evidence="2">Uncharacterized protein</fullName>
    </submittedName>
</protein>
<name>A0A1I1JYY0_9CLOT</name>
<feature type="transmembrane region" description="Helical" evidence="1">
    <location>
        <begin position="95"/>
        <end position="118"/>
    </location>
</feature>
<reference evidence="2 3" key="1">
    <citation type="submission" date="2016-10" db="EMBL/GenBank/DDBJ databases">
        <authorList>
            <person name="de Groot N.N."/>
        </authorList>
    </citation>
    <scope>NUCLEOTIDE SEQUENCE [LARGE SCALE GENOMIC DNA]</scope>
    <source>
        <strain evidence="2 3">DSM 12992</strain>
    </source>
</reference>